<feature type="domain" description="AMP-binding enzyme C-terminal" evidence="8">
    <location>
        <begin position="510"/>
        <end position="590"/>
    </location>
</feature>
<dbReference type="RefSeq" id="WP_123770891.1">
    <property type="nucleotide sequence ID" value="NZ_RKQN01000003.1"/>
</dbReference>
<dbReference type="NCBIfam" id="NF001208">
    <property type="entry name" value="PRK00174.1"/>
    <property type="match status" value="1"/>
</dbReference>
<dbReference type="GO" id="GO:0050218">
    <property type="term" value="F:propionate-CoA ligase activity"/>
    <property type="evidence" value="ECO:0007669"/>
    <property type="project" value="InterPro"/>
</dbReference>
<comment type="similarity">
    <text evidence="1">Belongs to the ATP-dependent AMP-binding enzyme family.</text>
</comment>
<dbReference type="EMBL" id="RKQN01000003">
    <property type="protein sequence ID" value="RPE77319.1"/>
    <property type="molecule type" value="Genomic_DNA"/>
</dbReference>
<accession>A0A3N4VCG6</accession>
<dbReference type="InterPro" id="IPR025110">
    <property type="entry name" value="AMP-bd_C"/>
</dbReference>
<dbReference type="InterPro" id="IPR045851">
    <property type="entry name" value="AMP-bd_C_sf"/>
</dbReference>
<sequence length="631" mass="69464">MRYEEFYRRSIEQPEAFWAEQAQAIHWRMPPQRILDYSEPPFRKWFAGGETNLCHNAVDRHLEARGDQLALVAISTETGVNREISYRELHREVNAFAAVLKSLGVGRGDRVVVYMPNMAEAVFAMLACARIGAVHSVVFGGFAAHNLALRIDDARPKLLICADAGMRGGKVIPYKPLVDAACAEARFPPPHVLVVDRGLDPGHARVDGRDLDYAALRARHEGAQVEVEWLESNEPSYLLYTSGTTGKPKGVQRDVGGYAVALALSMWSIYDVRAGQVMFSTSDVGWAVGHSYNVYGPLIAGATSVLYEGLPVHPDPGVWWRICERYGVRTMFSSPTAVRVLKKQDPAWLKKYDLSALRWLFLAGEPLDEPTAHWITEGLGKTIVDNYWQTETGWPVLSLMPGLDLKPVKFGSPGLPTPGYKLRVIDDASGADVAPGEKGVLVIEPPLPPGCLSTVWNDDARFLSSYFRHFKELLYSTLDWAIRDEDGYTFILGRTDDVINVAGHRLGTREIEEACASHPSVAEAAVIGVRDELKGQVPVVFATLKPEGRGRTPAQAAADVRDCVAERLGAVARPARVYLVNALPKTRSGKLLRRSLQALAEQRDPGDLSTLDDPNALEEVRRALERGADAG</sequence>
<evidence type="ECO:0000313" key="10">
    <source>
        <dbReference type="EMBL" id="RPE77319.1"/>
    </source>
</evidence>
<evidence type="ECO:0000259" key="7">
    <source>
        <dbReference type="Pfam" id="PF00501"/>
    </source>
</evidence>
<dbReference type="SUPFAM" id="SSF56801">
    <property type="entry name" value="Acetyl-CoA synthetase-like"/>
    <property type="match status" value="1"/>
</dbReference>
<evidence type="ECO:0000256" key="3">
    <source>
        <dbReference type="ARBA" id="ARBA00022598"/>
    </source>
</evidence>
<keyword evidence="4" id="KW-0547">Nucleotide-binding</keyword>
<dbReference type="NCBIfam" id="NF007815">
    <property type="entry name" value="PRK10524.1"/>
    <property type="match status" value="1"/>
</dbReference>
<dbReference type="PANTHER" id="PTHR43347">
    <property type="entry name" value="ACYL-COA SYNTHETASE"/>
    <property type="match status" value="1"/>
</dbReference>
<comment type="caution">
    <text evidence="10">The sequence shown here is derived from an EMBL/GenBank/DDBJ whole genome shotgun (WGS) entry which is preliminary data.</text>
</comment>
<feature type="domain" description="Acetyl-coenzyme A synthetase N-terminal" evidence="9">
    <location>
        <begin position="3"/>
        <end position="57"/>
    </location>
</feature>
<dbReference type="NCBIfam" id="TIGR02316">
    <property type="entry name" value="propion_prpE"/>
    <property type="match status" value="1"/>
</dbReference>
<evidence type="ECO:0000256" key="1">
    <source>
        <dbReference type="ARBA" id="ARBA00006432"/>
    </source>
</evidence>
<evidence type="ECO:0000313" key="11">
    <source>
        <dbReference type="Proteomes" id="UP000269708"/>
    </source>
</evidence>
<keyword evidence="3" id="KW-0436">Ligase</keyword>
<dbReference type="InterPro" id="IPR000873">
    <property type="entry name" value="AMP-dep_synth/lig_dom"/>
</dbReference>
<dbReference type="Pfam" id="PF00501">
    <property type="entry name" value="AMP-binding"/>
    <property type="match status" value="1"/>
</dbReference>
<dbReference type="AlphaFoldDB" id="A0A3N4VCG6"/>
<evidence type="ECO:0000256" key="5">
    <source>
        <dbReference type="ARBA" id="ARBA00022840"/>
    </source>
</evidence>
<name>A0A3N4VCG6_9GAMM</name>
<dbReference type="GO" id="GO:0019629">
    <property type="term" value="P:propionate catabolic process, 2-methylcitrate cycle"/>
    <property type="evidence" value="ECO:0007669"/>
    <property type="project" value="InterPro"/>
</dbReference>
<evidence type="ECO:0000256" key="4">
    <source>
        <dbReference type="ARBA" id="ARBA00022741"/>
    </source>
</evidence>
<dbReference type="Gene3D" id="3.40.50.12780">
    <property type="entry name" value="N-terminal domain of ligase-like"/>
    <property type="match status" value="1"/>
</dbReference>
<dbReference type="Gene3D" id="3.30.300.30">
    <property type="match status" value="1"/>
</dbReference>
<feature type="domain" description="AMP-dependent synthetase/ligase" evidence="7">
    <location>
        <begin position="59"/>
        <end position="444"/>
    </location>
</feature>
<dbReference type="InterPro" id="IPR032387">
    <property type="entry name" value="ACAS_N"/>
</dbReference>
<dbReference type="InterPro" id="IPR042099">
    <property type="entry name" value="ANL_N_sf"/>
</dbReference>
<dbReference type="InterPro" id="IPR020845">
    <property type="entry name" value="AMP-binding_CS"/>
</dbReference>
<evidence type="ECO:0000259" key="9">
    <source>
        <dbReference type="Pfam" id="PF16177"/>
    </source>
</evidence>
<dbReference type="PROSITE" id="PS00455">
    <property type="entry name" value="AMP_BINDING"/>
    <property type="match status" value="1"/>
</dbReference>
<dbReference type="OrthoDB" id="9803968at2"/>
<evidence type="ECO:0000256" key="2">
    <source>
        <dbReference type="ARBA" id="ARBA00013625"/>
    </source>
</evidence>
<dbReference type="PANTHER" id="PTHR43347:SF3">
    <property type="entry name" value="ACYL-COA SYNTHETASE SHORT-CHAIN FAMILY MEMBER 3, MITOCHONDRIAL"/>
    <property type="match status" value="1"/>
</dbReference>
<dbReference type="InterPro" id="IPR012694">
    <property type="entry name" value="Propion_PrpE"/>
</dbReference>
<dbReference type="FunFam" id="3.40.50.12780:FF:000001">
    <property type="entry name" value="Acetyl-coenzyme A synthetase"/>
    <property type="match status" value="1"/>
</dbReference>
<protein>
    <recommendedName>
        <fullName evidence="2">Propionate--CoA ligase</fullName>
    </recommendedName>
    <alternativeName>
        <fullName evidence="6">Propionyl-CoA synthetase</fullName>
    </alternativeName>
</protein>
<proteinExistence type="inferred from homology"/>
<dbReference type="Pfam" id="PF16177">
    <property type="entry name" value="ACAS_N"/>
    <property type="match status" value="1"/>
</dbReference>
<keyword evidence="11" id="KW-1185">Reference proteome</keyword>
<dbReference type="Pfam" id="PF13193">
    <property type="entry name" value="AMP-binding_C"/>
    <property type="match status" value="1"/>
</dbReference>
<evidence type="ECO:0000256" key="6">
    <source>
        <dbReference type="ARBA" id="ARBA00078862"/>
    </source>
</evidence>
<evidence type="ECO:0000259" key="8">
    <source>
        <dbReference type="Pfam" id="PF13193"/>
    </source>
</evidence>
<dbReference type="Proteomes" id="UP000269708">
    <property type="component" value="Unassembled WGS sequence"/>
</dbReference>
<keyword evidence="5" id="KW-0067">ATP-binding</keyword>
<reference evidence="10 11" key="1">
    <citation type="submission" date="2018-11" db="EMBL/GenBank/DDBJ databases">
        <title>Genomic Encyclopedia of Type Strains, Phase IV (KMG-IV): sequencing the most valuable type-strain genomes for metagenomic binning, comparative biology and taxonomic classification.</title>
        <authorList>
            <person name="Goeker M."/>
        </authorList>
    </citation>
    <scope>NUCLEOTIDE SEQUENCE [LARGE SCALE GENOMIC DNA]</scope>
    <source>
        <strain evidence="10 11">DSM 25623</strain>
    </source>
</reference>
<gene>
    <name evidence="10" type="ORF">EDC50_2585</name>
</gene>
<dbReference type="GO" id="GO:0005524">
    <property type="term" value="F:ATP binding"/>
    <property type="evidence" value="ECO:0007669"/>
    <property type="project" value="UniProtKB-KW"/>
</dbReference>
<organism evidence="10 11">
    <name type="scientific">Vulcaniibacterium tengchongense</name>
    <dbReference type="NCBI Taxonomy" id="1273429"/>
    <lineage>
        <taxon>Bacteria</taxon>
        <taxon>Pseudomonadati</taxon>
        <taxon>Pseudomonadota</taxon>
        <taxon>Gammaproteobacteria</taxon>
        <taxon>Lysobacterales</taxon>
        <taxon>Lysobacteraceae</taxon>
        <taxon>Vulcaniibacterium</taxon>
    </lineage>
</organism>